<sequence>MVAIAEARVGFRNRGLARHARQIADAAADLVRYQFGSLPYIELLLTSDTNHFAEVAARSELALVEGVSSRAANKELRMARSNARGKAGITVLREVGVLVVANLANVPDKAAVNSLLVHEFTHGHQLGDPASRKQHLEFCAHAYGVARLPRRTVRQIEVLIDSREDQAYAAERLATQLPA</sequence>
<evidence type="ECO:0000313" key="2">
    <source>
        <dbReference type="Proteomes" id="UP000661858"/>
    </source>
</evidence>
<gene>
    <name evidence="1" type="ORF">JK359_33405</name>
</gene>
<dbReference type="Proteomes" id="UP000661858">
    <property type="component" value="Unassembled WGS sequence"/>
</dbReference>
<protein>
    <submittedName>
        <fullName evidence="1">Uncharacterized protein</fullName>
    </submittedName>
</protein>
<evidence type="ECO:0000313" key="1">
    <source>
        <dbReference type="EMBL" id="MBL1086804.1"/>
    </source>
</evidence>
<comment type="caution">
    <text evidence="1">The sequence shown here is derived from an EMBL/GenBank/DDBJ whole genome shotgun (WGS) entry which is preliminary data.</text>
</comment>
<name>A0A937ERT8_9ACTN</name>
<accession>A0A937ERT8</accession>
<organism evidence="1 2">
    <name type="scientific">Streptomyces actinomycinicus</name>
    <dbReference type="NCBI Taxonomy" id="1695166"/>
    <lineage>
        <taxon>Bacteria</taxon>
        <taxon>Bacillati</taxon>
        <taxon>Actinomycetota</taxon>
        <taxon>Actinomycetes</taxon>
        <taxon>Kitasatosporales</taxon>
        <taxon>Streptomycetaceae</taxon>
        <taxon>Streptomyces</taxon>
    </lineage>
</organism>
<dbReference type="AlphaFoldDB" id="A0A937ERT8"/>
<proteinExistence type="predicted"/>
<reference evidence="1" key="1">
    <citation type="submission" date="2021-01" db="EMBL/GenBank/DDBJ databases">
        <title>WGS of actinomycetes isolated from Thailand.</title>
        <authorList>
            <person name="Thawai C."/>
        </authorList>
    </citation>
    <scope>NUCLEOTIDE SEQUENCE</scope>
    <source>
        <strain evidence="1">RCU-197</strain>
    </source>
</reference>
<dbReference type="EMBL" id="JAERRK010000025">
    <property type="protein sequence ID" value="MBL1086804.1"/>
    <property type="molecule type" value="Genomic_DNA"/>
</dbReference>
<keyword evidence="2" id="KW-1185">Reference proteome</keyword>
<dbReference type="RefSeq" id="WP_201843355.1">
    <property type="nucleotide sequence ID" value="NZ_JAERRK010000025.1"/>
</dbReference>